<dbReference type="AlphaFoldDB" id="A0A1F6U3I8"/>
<sequence length="96" mass="10384">MINTAQRKPRFIAWLLTAVLLLVGAGAVAHELDHALDHHHELCALHHYAGHHGGLPASSAHPPAPPIEARLNLPSAHHFFSKSRPAPYAVRAPPQV</sequence>
<proteinExistence type="predicted"/>
<reference evidence="1 2" key="1">
    <citation type="journal article" date="2016" name="Nat. Commun.">
        <title>Thousands of microbial genomes shed light on interconnected biogeochemical processes in an aquifer system.</title>
        <authorList>
            <person name="Anantharaman K."/>
            <person name="Brown C.T."/>
            <person name="Hug L.A."/>
            <person name="Sharon I."/>
            <person name="Castelle C.J."/>
            <person name="Probst A.J."/>
            <person name="Thomas B.C."/>
            <person name="Singh A."/>
            <person name="Wilkins M.J."/>
            <person name="Karaoz U."/>
            <person name="Brodie E.L."/>
            <person name="Williams K.H."/>
            <person name="Hubbard S.S."/>
            <person name="Banfield J.F."/>
        </authorList>
    </citation>
    <scope>NUCLEOTIDE SEQUENCE [LARGE SCALE GENOMIC DNA]</scope>
</reference>
<dbReference type="STRING" id="1817768.A3A87_08860"/>
<protein>
    <submittedName>
        <fullName evidence="1">Uncharacterized protein</fullName>
    </submittedName>
</protein>
<accession>A0A1F6U3I8</accession>
<dbReference type="Proteomes" id="UP000179037">
    <property type="component" value="Unassembled WGS sequence"/>
</dbReference>
<name>A0A1F6U3I8_9PROT</name>
<organism evidence="1 2">
    <name type="scientific">Candidatus Muproteobacteria bacterium RIFCSPLOWO2_01_FULL_60_18</name>
    <dbReference type="NCBI Taxonomy" id="1817768"/>
    <lineage>
        <taxon>Bacteria</taxon>
        <taxon>Pseudomonadati</taxon>
        <taxon>Pseudomonadota</taxon>
        <taxon>Candidatus Muproteobacteria</taxon>
    </lineage>
</organism>
<evidence type="ECO:0000313" key="2">
    <source>
        <dbReference type="Proteomes" id="UP000179037"/>
    </source>
</evidence>
<gene>
    <name evidence="1" type="ORF">A3A87_08860</name>
</gene>
<dbReference type="EMBL" id="MFTC01000029">
    <property type="protein sequence ID" value="OGI51934.1"/>
    <property type="molecule type" value="Genomic_DNA"/>
</dbReference>
<evidence type="ECO:0000313" key="1">
    <source>
        <dbReference type="EMBL" id="OGI51934.1"/>
    </source>
</evidence>
<comment type="caution">
    <text evidence="1">The sequence shown here is derived from an EMBL/GenBank/DDBJ whole genome shotgun (WGS) entry which is preliminary data.</text>
</comment>